<proteinExistence type="predicted"/>
<name>A0ABQ7VCA2_SOLTU</name>
<evidence type="ECO:0000313" key="2">
    <source>
        <dbReference type="Proteomes" id="UP000826656"/>
    </source>
</evidence>
<evidence type="ECO:0000313" key="1">
    <source>
        <dbReference type="EMBL" id="KAH0761702.1"/>
    </source>
</evidence>
<organism evidence="1 2">
    <name type="scientific">Solanum tuberosum</name>
    <name type="common">Potato</name>
    <dbReference type="NCBI Taxonomy" id="4113"/>
    <lineage>
        <taxon>Eukaryota</taxon>
        <taxon>Viridiplantae</taxon>
        <taxon>Streptophyta</taxon>
        <taxon>Embryophyta</taxon>
        <taxon>Tracheophyta</taxon>
        <taxon>Spermatophyta</taxon>
        <taxon>Magnoliopsida</taxon>
        <taxon>eudicotyledons</taxon>
        <taxon>Gunneridae</taxon>
        <taxon>Pentapetalae</taxon>
        <taxon>asterids</taxon>
        <taxon>lamiids</taxon>
        <taxon>Solanales</taxon>
        <taxon>Solanaceae</taxon>
        <taxon>Solanoideae</taxon>
        <taxon>Solaneae</taxon>
        <taxon>Solanum</taxon>
    </lineage>
</organism>
<gene>
    <name evidence="1" type="ORF">KY290_017775</name>
</gene>
<reference evidence="1 2" key="1">
    <citation type="journal article" date="2021" name="bioRxiv">
        <title>Chromosome-scale and haplotype-resolved genome assembly of a tetraploid potato cultivar.</title>
        <authorList>
            <person name="Sun H."/>
            <person name="Jiao W.-B."/>
            <person name="Krause K."/>
            <person name="Campoy J.A."/>
            <person name="Goel M."/>
            <person name="Folz-Donahue K."/>
            <person name="Kukat C."/>
            <person name="Huettel B."/>
            <person name="Schneeberger K."/>
        </authorList>
    </citation>
    <scope>NUCLEOTIDE SEQUENCE [LARGE SCALE GENOMIC DNA]</scope>
    <source>
        <strain evidence="1">SolTubOtavaFocal</strain>
        <tissue evidence="1">Leaves</tissue>
    </source>
</reference>
<sequence length="60" mass="6470">MPPAEIFLSAAVFNYSARIVPNGNGIGGTCLIYSTFRGHKYHNLHLPLGSNSLFKTSASM</sequence>
<keyword evidence="2" id="KW-1185">Reference proteome</keyword>
<dbReference type="EMBL" id="JAIVGD010000013">
    <property type="protein sequence ID" value="KAH0761702.1"/>
    <property type="molecule type" value="Genomic_DNA"/>
</dbReference>
<accession>A0ABQ7VCA2</accession>
<comment type="caution">
    <text evidence="1">The sequence shown here is derived from an EMBL/GenBank/DDBJ whole genome shotgun (WGS) entry which is preliminary data.</text>
</comment>
<dbReference type="Proteomes" id="UP000826656">
    <property type="component" value="Unassembled WGS sequence"/>
</dbReference>
<protein>
    <submittedName>
        <fullName evidence="1">Uncharacterized protein</fullName>
    </submittedName>
</protein>